<gene>
    <name evidence="1" type="ORF">RHMOL_Rhmol05G0126700</name>
</gene>
<comment type="caution">
    <text evidence="1">The sequence shown here is derived from an EMBL/GenBank/DDBJ whole genome shotgun (WGS) entry which is preliminary data.</text>
</comment>
<sequence>MTWVPPPTPFTGNSHQPHSPPPSTTSSSKNLLGPAMTPPPPLPTTKGDIHLSVDDWIDWNFDIHLSVIFLSVNVNEFVTCPFVILQFTGAASLLLMHQMRLCSIGSR</sequence>
<proteinExistence type="predicted"/>
<organism evidence="1 2">
    <name type="scientific">Rhododendron molle</name>
    <name type="common">Chinese azalea</name>
    <name type="synonym">Azalea mollis</name>
    <dbReference type="NCBI Taxonomy" id="49168"/>
    <lineage>
        <taxon>Eukaryota</taxon>
        <taxon>Viridiplantae</taxon>
        <taxon>Streptophyta</taxon>
        <taxon>Embryophyta</taxon>
        <taxon>Tracheophyta</taxon>
        <taxon>Spermatophyta</taxon>
        <taxon>Magnoliopsida</taxon>
        <taxon>eudicotyledons</taxon>
        <taxon>Gunneridae</taxon>
        <taxon>Pentapetalae</taxon>
        <taxon>asterids</taxon>
        <taxon>Ericales</taxon>
        <taxon>Ericaceae</taxon>
        <taxon>Ericoideae</taxon>
        <taxon>Rhodoreae</taxon>
        <taxon>Rhododendron</taxon>
    </lineage>
</organism>
<evidence type="ECO:0000313" key="2">
    <source>
        <dbReference type="Proteomes" id="UP001062846"/>
    </source>
</evidence>
<dbReference type="Proteomes" id="UP001062846">
    <property type="component" value="Chromosome 5"/>
</dbReference>
<keyword evidence="2" id="KW-1185">Reference proteome</keyword>
<name>A0ACC0NN61_RHOML</name>
<evidence type="ECO:0000313" key="1">
    <source>
        <dbReference type="EMBL" id="KAI8554823.1"/>
    </source>
</evidence>
<protein>
    <submittedName>
        <fullName evidence="1">Uncharacterized protein</fullName>
    </submittedName>
</protein>
<dbReference type="EMBL" id="CM046392">
    <property type="protein sequence ID" value="KAI8554823.1"/>
    <property type="molecule type" value="Genomic_DNA"/>
</dbReference>
<accession>A0ACC0NN61</accession>
<reference evidence="1" key="1">
    <citation type="submission" date="2022-02" db="EMBL/GenBank/DDBJ databases">
        <title>Plant Genome Project.</title>
        <authorList>
            <person name="Zhang R.-G."/>
        </authorList>
    </citation>
    <scope>NUCLEOTIDE SEQUENCE</scope>
    <source>
        <strain evidence="1">AT1</strain>
    </source>
</reference>